<protein>
    <submittedName>
        <fullName evidence="1">Uncharacterized protein</fullName>
    </submittedName>
</protein>
<accession>A0A2P1MXX1</accession>
<proteinExistence type="predicted"/>
<keyword evidence="2" id="KW-1185">Reference proteome</keyword>
<dbReference type="EMBL" id="MH078572">
    <property type="protein sequence ID" value="AVP40421.1"/>
    <property type="molecule type" value="Genomic_DNA"/>
</dbReference>
<dbReference type="RefSeq" id="YP_009799688.1">
    <property type="nucleotide sequence ID" value="NC_047945.1"/>
</dbReference>
<dbReference type="InterPro" id="IPR055622">
    <property type="entry name" value="DUF7198"/>
</dbReference>
<evidence type="ECO:0000313" key="2">
    <source>
        <dbReference type="Proteomes" id="UP000241797"/>
    </source>
</evidence>
<dbReference type="Proteomes" id="UP000241797">
    <property type="component" value="Segment"/>
</dbReference>
<reference evidence="1 2" key="1">
    <citation type="submission" date="2018-03" db="EMBL/GenBank/DDBJ databases">
        <title>Isolation, the biological characteristics and genomics of two new strains of lysate Staphylococcus aureus phage.</title>
        <authorList>
            <person name="Jin X."/>
            <person name="Zhang C."/>
        </authorList>
    </citation>
    <scope>NUCLEOTIDE SEQUENCE [LARGE SCALE GENOMIC DNA]</scope>
</reference>
<dbReference type="GeneID" id="54990177"/>
<dbReference type="Pfam" id="PF23828">
    <property type="entry name" value="DUF7198"/>
    <property type="match status" value="1"/>
</dbReference>
<sequence length="165" mass="19333">MEKVLNDNTLEELIKGSDDKEKAVKEFVTNLSKIAYKLYSEYKVLWQAPQSEEQKYYSHQLLFQSHQNDPLTTEEHNKMFKLAFDNNLNIYEINVKFREEVEKGNVLPLGSNIKITDTAVGNILSGNEYNFTISFMDKALFEEKEQKEKEAEEKIKQKLEERNNG</sequence>
<name>A0A2P1MXX1_9CAUD</name>
<evidence type="ECO:0000313" key="1">
    <source>
        <dbReference type="EMBL" id="AVP40421.1"/>
    </source>
</evidence>
<organism evidence="1 2">
    <name type="scientific">Staphylococcus phage phiSA_BS1</name>
    <dbReference type="NCBI Taxonomy" id="2126734"/>
    <lineage>
        <taxon>Viruses</taxon>
        <taxon>Duplodnaviria</taxon>
        <taxon>Heunggongvirae</taxon>
        <taxon>Uroviricota</taxon>
        <taxon>Caudoviricetes</taxon>
        <taxon>Herelleviridae</taxon>
        <taxon>Twortvirinae</taxon>
        <taxon>Baoshanvirus</taxon>
        <taxon>Baoshanvirus BS1</taxon>
    </lineage>
</organism>
<dbReference type="KEGG" id="vg:54990177"/>